<dbReference type="PROSITE" id="PS50003">
    <property type="entry name" value="PH_DOMAIN"/>
    <property type="match status" value="2"/>
</dbReference>
<dbReference type="Pfam" id="PF00169">
    <property type="entry name" value="PH"/>
    <property type="match status" value="2"/>
</dbReference>
<dbReference type="PANTHER" id="PTHR14336">
    <property type="entry name" value="TANDEM PH DOMAIN CONTAINING PROTEIN"/>
    <property type="match status" value="1"/>
</dbReference>
<feature type="region of interest" description="Disordered" evidence="1">
    <location>
        <begin position="1"/>
        <end position="116"/>
    </location>
</feature>
<dbReference type="EMBL" id="AYKW01000003">
    <property type="protein sequence ID" value="PIL35357.1"/>
    <property type="molecule type" value="Genomic_DNA"/>
</dbReference>
<evidence type="ECO:0000259" key="2">
    <source>
        <dbReference type="PROSITE" id="PS50003"/>
    </source>
</evidence>
<gene>
    <name evidence="3" type="ORF">GSI_02083</name>
</gene>
<feature type="domain" description="PH" evidence="2">
    <location>
        <begin position="295"/>
        <end position="425"/>
    </location>
</feature>
<dbReference type="Proteomes" id="UP000230002">
    <property type="component" value="Unassembled WGS sequence"/>
</dbReference>
<dbReference type="SMART" id="SM00233">
    <property type="entry name" value="PH"/>
    <property type="match status" value="2"/>
</dbReference>
<accession>A0A2G8SNK3</accession>
<name>A0A2G8SNK3_9APHY</name>
<feature type="compositionally biased region" description="Polar residues" evidence="1">
    <location>
        <begin position="33"/>
        <end position="49"/>
    </location>
</feature>
<dbReference type="InterPro" id="IPR051707">
    <property type="entry name" value="PI-Interact_SigTrans_Reg"/>
</dbReference>
<evidence type="ECO:0000256" key="1">
    <source>
        <dbReference type="SAM" id="MobiDB-lite"/>
    </source>
</evidence>
<comment type="caution">
    <text evidence="3">The sequence shown here is derived from an EMBL/GenBank/DDBJ whole genome shotgun (WGS) entry which is preliminary data.</text>
</comment>
<feature type="compositionally biased region" description="Pro residues" evidence="1">
    <location>
        <begin position="273"/>
        <end position="283"/>
    </location>
</feature>
<evidence type="ECO:0000313" key="4">
    <source>
        <dbReference type="Proteomes" id="UP000230002"/>
    </source>
</evidence>
<organism evidence="3 4">
    <name type="scientific">Ganoderma sinense ZZ0214-1</name>
    <dbReference type="NCBI Taxonomy" id="1077348"/>
    <lineage>
        <taxon>Eukaryota</taxon>
        <taxon>Fungi</taxon>
        <taxon>Dikarya</taxon>
        <taxon>Basidiomycota</taxon>
        <taxon>Agaricomycotina</taxon>
        <taxon>Agaricomycetes</taxon>
        <taxon>Polyporales</taxon>
        <taxon>Polyporaceae</taxon>
        <taxon>Ganoderma</taxon>
    </lineage>
</organism>
<feature type="compositionally biased region" description="Acidic residues" evidence="1">
    <location>
        <begin position="91"/>
        <end position="101"/>
    </location>
</feature>
<feature type="compositionally biased region" description="Basic and acidic residues" evidence="1">
    <location>
        <begin position="523"/>
        <end position="535"/>
    </location>
</feature>
<evidence type="ECO:0000313" key="3">
    <source>
        <dbReference type="EMBL" id="PIL35357.1"/>
    </source>
</evidence>
<feature type="region of interest" description="Disordered" evidence="1">
    <location>
        <begin position="429"/>
        <end position="535"/>
    </location>
</feature>
<dbReference type="Gene3D" id="2.30.29.30">
    <property type="entry name" value="Pleckstrin-homology domain (PH domain)/Phosphotyrosine-binding domain (PTB)"/>
    <property type="match status" value="2"/>
</dbReference>
<feature type="compositionally biased region" description="Polar residues" evidence="1">
    <location>
        <begin position="476"/>
        <end position="486"/>
    </location>
</feature>
<feature type="domain" description="PH" evidence="2">
    <location>
        <begin position="121"/>
        <end position="216"/>
    </location>
</feature>
<dbReference type="InterPro" id="IPR011993">
    <property type="entry name" value="PH-like_dom_sf"/>
</dbReference>
<keyword evidence="4" id="KW-1185">Reference proteome</keyword>
<feature type="region of interest" description="Disordered" evidence="1">
    <location>
        <begin position="242"/>
        <end position="293"/>
    </location>
</feature>
<dbReference type="InterPro" id="IPR001849">
    <property type="entry name" value="PH_domain"/>
</dbReference>
<dbReference type="PANTHER" id="PTHR14336:SF8">
    <property type="entry name" value="PROTEIN OPY1"/>
    <property type="match status" value="1"/>
</dbReference>
<feature type="compositionally biased region" description="Low complexity" evidence="1">
    <location>
        <begin position="242"/>
        <end position="256"/>
    </location>
</feature>
<dbReference type="STRING" id="1077348.A0A2G8SNK3"/>
<feature type="compositionally biased region" description="Polar residues" evidence="1">
    <location>
        <begin position="106"/>
        <end position="115"/>
    </location>
</feature>
<feature type="compositionally biased region" description="Low complexity" evidence="1">
    <location>
        <begin position="434"/>
        <end position="448"/>
    </location>
</feature>
<dbReference type="SUPFAM" id="SSF50729">
    <property type="entry name" value="PH domain-like"/>
    <property type="match status" value="2"/>
</dbReference>
<reference evidence="3 4" key="1">
    <citation type="journal article" date="2015" name="Sci. Rep.">
        <title>Chromosome-level genome map provides insights into diverse defense mechanisms in the medicinal fungus Ganoderma sinense.</title>
        <authorList>
            <person name="Zhu Y."/>
            <person name="Xu J."/>
            <person name="Sun C."/>
            <person name="Zhou S."/>
            <person name="Xu H."/>
            <person name="Nelson D.R."/>
            <person name="Qian J."/>
            <person name="Song J."/>
            <person name="Luo H."/>
            <person name="Xiang L."/>
            <person name="Li Y."/>
            <person name="Xu Z."/>
            <person name="Ji A."/>
            <person name="Wang L."/>
            <person name="Lu S."/>
            <person name="Hayward A."/>
            <person name="Sun W."/>
            <person name="Li X."/>
            <person name="Schwartz D.C."/>
            <person name="Wang Y."/>
            <person name="Chen S."/>
        </authorList>
    </citation>
    <scope>NUCLEOTIDE SEQUENCE [LARGE SCALE GENOMIC DNA]</scope>
    <source>
        <strain evidence="3 4">ZZ0214-1</strain>
    </source>
</reference>
<sequence length="535" mass="57227">MSTTRSVPPPSHQEVTRKLSVHSAAKPLVKKPTLQSVPVSGTESDSDSVFTPDVISPSPMSTSVSGALLAPGSSQPPLQSIAERRSHSGGEDSEEDEEDEEGGWRTQASTGTMMQGSLHETVIKTGYLWKKGERRKTWKKRWFVLRPAHLAFYKTSAEYKLLRLLDLTEVHSCTPVVLKKHQNTFGLVSPTRTFYLQAANPNDVREWVSVINDTRVQLISTSTRNSVSSPIPIPTTPKTATPAFYSSGVSSSPSHSPNLHQLTSSESDDASPHPQPGSVPAPPATAIGETSSPSKPVLSGYLMKCGSRRHNWHKRWFILSGEKLIYSRSHMDTKPHRQIPLALIIDALEYDLPPNRSHPSVVAASPGAQSPHQHHHAASSGPDDGDAAGRAHTFKVVTTKRTLLLCAPSEEEEIKWLSAIRALIARRSGQGVVPGEPEPSSSSTPGTSNNIAGSPPPGVSANANSATVMPGAPGTSVGSGMSQAAPPTQKRRDSFVRRLSLSGGSGGGSAFGTASGIQVQQQQDRDPLSERQSHS</sequence>
<protein>
    <recommendedName>
        <fullName evidence="2">PH domain-containing protein</fullName>
    </recommendedName>
</protein>
<dbReference type="AlphaFoldDB" id="A0A2G8SNK3"/>
<dbReference type="FunFam" id="2.30.29.30:FF:000286">
    <property type="entry name" value="PH-protein kinase domain containing protein"/>
    <property type="match status" value="1"/>
</dbReference>
<feature type="region of interest" description="Disordered" evidence="1">
    <location>
        <begin position="356"/>
        <end position="389"/>
    </location>
</feature>
<dbReference type="OrthoDB" id="2157866at2759"/>
<proteinExistence type="predicted"/>